<name>A0A8J8JTK0_9BACT</name>
<comment type="caution">
    <text evidence="3">The sequence shown here is derived from an EMBL/GenBank/DDBJ whole genome shotgun (WGS) entry which is preliminary data.</text>
</comment>
<keyword evidence="2" id="KW-0732">Signal</keyword>
<dbReference type="Proteomes" id="UP000598971">
    <property type="component" value="Unassembled WGS sequence"/>
</dbReference>
<protein>
    <submittedName>
        <fullName evidence="3">Uncharacterized protein</fullName>
    </submittedName>
</protein>
<gene>
    <name evidence="3" type="ORF">GD597_04410</name>
</gene>
<accession>A0A8J8JTK0</accession>
<evidence type="ECO:0000256" key="2">
    <source>
        <dbReference type="SAM" id="SignalP"/>
    </source>
</evidence>
<sequence length="412" mass="47680">MKKLLILLFLIATCFNGFSQDSAKIANLQLKIDSLVQRLNEKNYTRVPNSQFDKELNTKVRDEVNNWFSGNLLLGGGILAALVTVVLTFGKKYITKELNAQLQGYVNDKTQDFINRFNEHKNAVRDDFKELKQTMYLKIEEAQADMKKYREGSVELFDKYKTDTAESFEAFVDDKLAKTEQKIEGLQNELNETVAPLFNQSVDMILQKANTKSPKNEKDENLVKYLEKLFKKGKLPSEKSASEAIDAIIKYYYYQLNTDKMTQLINEYGETYSLTDTTYANAGLAFLDKYESKNQPEFRDTCLKYCDEAIKKSFDYGIVYTVKLFVYAIDYIRAYADEDKAVALKNIQQLFHTVKFIKSDYIAKEMIDRFEISKNSYLQQAALFIETHFSNELQLLRERANPTKQPEVPPQA</sequence>
<dbReference type="RefSeq" id="WP_171606622.1">
    <property type="nucleotide sequence ID" value="NZ_WHPF01000003.1"/>
</dbReference>
<evidence type="ECO:0000313" key="4">
    <source>
        <dbReference type="Proteomes" id="UP000598971"/>
    </source>
</evidence>
<dbReference type="EMBL" id="WHPF01000003">
    <property type="protein sequence ID" value="NNV54694.1"/>
    <property type="molecule type" value="Genomic_DNA"/>
</dbReference>
<keyword evidence="1" id="KW-0472">Membrane</keyword>
<evidence type="ECO:0000313" key="3">
    <source>
        <dbReference type="EMBL" id="NNV54694.1"/>
    </source>
</evidence>
<proteinExistence type="predicted"/>
<keyword evidence="4" id="KW-1185">Reference proteome</keyword>
<keyword evidence="1" id="KW-0812">Transmembrane</keyword>
<feature type="transmembrane region" description="Helical" evidence="1">
    <location>
        <begin position="67"/>
        <end position="89"/>
    </location>
</feature>
<keyword evidence="1" id="KW-1133">Transmembrane helix</keyword>
<reference evidence="3" key="1">
    <citation type="submission" date="2019-10" db="EMBL/GenBank/DDBJ databases">
        <title>Draft genome sequence of Panacibacter sp. KCS-6.</title>
        <authorList>
            <person name="Yim K.J."/>
        </authorList>
    </citation>
    <scope>NUCLEOTIDE SEQUENCE</scope>
    <source>
        <strain evidence="3">KCS-6</strain>
    </source>
</reference>
<dbReference type="AlphaFoldDB" id="A0A8J8JTK0"/>
<feature type="chain" id="PRO_5035280445" evidence="2">
    <location>
        <begin position="20"/>
        <end position="412"/>
    </location>
</feature>
<feature type="signal peptide" evidence="2">
    <location>
        <begin position="1"/>
        <end position="19"/>
    </location>
</feature>
<organism evidence="3 4">
    <name type="scientific">Limnovirga soli</name>
    <dbReference type="NCBI Taxonomy" id="2656915"/>
    <lineage>
        <taxon>Bacteria</taxon>
        <taxon>Pseudomonadati</taxon>
        <taxon>Bacteroidota</taxon>
        <taxon>Chitinophagia</taxon>
        <taxon>Chitinophagales</taxon>
        <taxon>Chitinophagaceae</taxon>
        <taxon>Limnovirga</taxon>
    </lineage>
</organism>
<evidence type="ECO:0000256" key="1">
    <source>
        <dbReference type="SAM" id="Phobius"/>
    </source>
</evidence>